<feature type="transmembrane region" description="Helical" evidence="1">
    <location>
        <begin position="116"/>
        <end position="138"/>
    </location>
</feature>
<evidence type="ECO:0000313" key="2">
    <source>
        <dbReference type="EMBL" id="MFF3671021.1"/>
    </source>
</evidence>
<sequence>MLWVAIIGLVATGVALALAGRRVAFLYRLATSGQPAPERITYAKENAGTEIKTQLVEVFGQKKLLKWTPSGTAHFFVMWAFFILATVYLEAYGALIQGMITGTPDFHIPLIGTWPVLGFLQDFIAVAALIGLIAFAVIRLKNSPKKLGRDSRFSGSHLGGAWLVLFMIFNVIWTMFLFRGAAVNTGNFPYQSGAFASELTAKILPTSELLEEIGLLLHIGVMLVFL</sequence>
<keyword evidence="1" id="KW-0472">Membrane</keyword>
<proteinExistence type="predicted"/>
<keyword evidence="3" id="KW-1185">Reference proteome</keyword>
<organism evidence="2 3">
    <name type="scientific">Microtetraspora malaysiensis</name>
    <dbReference type="NCBI Taxonomy" id="161358"/>
    <lineage>
        <taxon>Bacteria</taxon>
        <taxon>Bacillati</taxon>
        <taxon>Actinomycetota</taxon>
        <taxon>Actinomycetes</taxon>
        <taxon>Streptosporangiales</taxon>
        <taxon>Streptosporangiaceae</taxon>
        <taxon>Microtetraspora</taxon>
    </lineage>
</organism>
<reference evidence="2 3" key="1">
    <citation type="submission" date="2024-10" db="EMBL/GenBank/DDBJ databases">
        <title>The Natural Products Discovery Center: Release of the First 8490 Sequenced Strains for Exploring Actinobacteria Biosynthetic Diversity.</title>
        <authorList>
            <person name="Kalkreuter E."/>
            <person name="Kautsar S.A."/>
            <person name="Yang D."/>
            <person name="Bader C.D."/>
            <person name="Teijaro C.N."/>
            <person name="Fluegel L."/>
            <person name="Davis C.M."/>
            <person name="Simpson J.R."/>
            <person name="Lauterbach L."/>
            <person name="Steele A.D."/>
            <person name="Gui C."/>
            <person name="Meng S."/>
            <person name="Li G."/>
            <person name="Viehrig K."/>
            <person name="Ye F."/>
            <person name="Su P."/>
            <person name="Kiefer A.F."/>
            <person name="Nichols A."/>
            <person name="Cepeda A.J."/>
            <person name="Yan W."/>
            <person name="Fan B."/>
            <person name="Jiang Y."/>
            <person name="Adhikari A."/>
            <person name="Zheng C.-J."/>
            <person name="Schuster L."/>
            <person name="Cowan T.M."/>
            <person name="Smanski M.J."/>
            <person name="Chevrette M.G."/>
            <person name="De Carvalho L.P.S."/>
            <person name="Shen B."/>
        </authorList>
    </citation>
    <scope>NUCLEOTIDE SEQUENCE [LARGE SCALE GENOMIC DNA]</scope>
    <source>
        <strain evidence="2 3">NPDC002173</strain>
    </source>
</reference>
<accession>A0ABW6T165</accession>
<evidence type="ECO:0000256" key="1">
    <source>
        <dbReference type="SAM" id="Phobius"/>
    </source>
</evidence>
<comment type="caution">
    <text evidence="2">The sequence shown here is derived from an EMBL/GenBank/DDBJ whole genome shotgun (WGS) entry which is preliminary data.</text>
</comment>
<feature type="transmembrane region" description="Helical" evidence="1">
    <location>
        <begin position="73"/>
        <end position="95"/>
    </location>
</feature>
<evidence type="ECO:0000313" key="3">
    <source>
        <dbReference type="Proteomes" id="UP001602013"/>
    </source>
</evidence>
<keyword evidence="1" id="KW-0812">Transmembrane</keyword>
<gene>
    <name evidence="2" type="ORF">ACFYXI_36090</name>
</gene>
<protein>
    <submittedName>
        <fullName evidence="2">Fe-S oxidoreductase</fullName>
    </submittedName>
</protein>
<feature type="non-terminal residue" evidence="2">
    <location>
        <position position="226"/>
    </location>
</feature>
<feature type="transmembrane region" description="Helical" evidence="1">
    <location>
        <begin position="158"/>
        <end position="178"/>
    </location>
</feature>
<name>A0ABW6T165_9ACTN</name>
<keyword evidence="1" id="KW-1133">Transmembrane helix</keyword>
<dbReference type="Proteomes" id="UP001602013">
    <property type="component" value="Unassembled WGS sequence"/>
</dbReference>
<dbReference type="EMBL" id="JBIASD010000039">
    <property type="protein sequence ID" value="MFF3671021.1"/>
    <property type="molecule type" value="Genomic_DNA"/>
</dbReference>